<sequence length="334" mass="38923">MWWIIVISIVIFIFYRFTKDHREHVETHITQFGGMKGKYELLITALEINGFKIQRMTKEIVELSSFSSHCTLAYVGTNLEVCLSENVPILGHTKKKWIFPDGYPQEKMIEEMRNHAIWQLNEISKYYDTIQNQGDTPLPTQDEKNQENINQGHTEDVDEEKDILANIPTEDKIQNKVIIIPFDDSDPQNIINFGESSQPDFIRIRVESKELVSNEGSLLTFQTRRHRFTIAKEVLEKYKLGIGSDFCKYFPECRISVREQVGEPFWKLEDRVQSPKMTPANEEKGTPAMVHLHEGLPIYRQTFFNVNAGSPNYDDVFVQTTEMITEEEFNAIYK</sequence>
<organism evidence="2 3">
    <name type="scientific">Butyricimonas paravirosa</name>
    <dbReference type="NCBI Taxonomy" id="1472417"/>
    <lineage>
        <taxon>Bacteria</taxon>
        <taxon>Pseudomonadati</taxon>
        <taxon>Bacteroidota</taxon>
        <taxon>Bacteroidia</taxon>
        <taxon>Bacteroidales</taxon>
        <taxon>Odoribacteraceae</taxon>
        <taxon>Butyricimonas</taxon>
    </lineage>
</organism>
<protein>
    <submittedName>
        <fullName evidence="2">Uncharacterized protein</fullName>
    </submittedName>
</protein>
<gene>
    <name evidence="2" type="ORF">GGR15_000689</name>
</gene>
<reference evidence="2 3" key="1">
    <citation type="submission" date="2020-03" db="EMBL/GenBank/DDBJ databases">
        <title>Genomic Encyclopedia of Type Strains, Phase IV (KMG-IV): sequencing the most valuable type-strain genomes for metagenomic binning, comparative biology and taxonomic classification.</title>
        <authorList>
            <person name="Goeker M."/>
        </authorList>
    </citation>
    <scope>NUCLEOTIDE SEQUENCE [LARGE SCALE GENOMIC DNA]</scope>
    <source>
        <strain evidence="2 3">DSM 105722</strain>
    </source>
</reference>
<evidence type="ECO:0000256" key="1">
    <source>
        <dbReference type="SAM" id="MobiDB-lite"/>
    </source>
</evidence>
<name>A0A7X6BI80_9BACT</name>
<accession>A0A7X6BI80</accession>
<dbReference type="Proteomes" id="UP000576368">
    <property type="component" value="Unassembled WGS sequence"/>
</dbReference>
<feature type="region of interest" description="Disordered" evidence="1">
    <location>
        <begin position="131"/>
        <end position="153"/>
    </location>
</feature>
<dbReference type="RefSeq" id="WP_189021483.1">
    <property type="nucleotide sequence ID" value="NZ_BMPA01000002.1"/>
</dbReference>
<comment type="caution">
    <text evidence="2">The sequence shown here is derived from an EMBL/GenBank/DDBJ whole genome shotgun (WGS) entry which is preliminary data.</text>
</comment>
<evidence type="ECO:0000313" key="2">
    <source>
        <dbReference type="EMBL" id="NJC17084.1"/>
    </source>
</evidence>
<dbReference type="EMBL" id="JAATLI010000002">
    <property type="protein sequence ID" value="NJC17084.1"/>
    <property type="molecule type" value="Genomic_DNA"/>
</dbReference>
<evidence type="ECO:0000313" key="3">
    <source>
        <dbReference type="Proteomes" id="UP000576368"/>
    </source>
</evidence>
<dbReference type="AlphaFoldDB" id="A0A7X6BI80"/>
<proteinExistence type="predicted"/>
<dbReference type="GeneID" id="86893001"/>